<evidence type="ECO:0000256" key="1">
    <source>
        <dbReference type="ARBA" id="ARBA00004477"/>
    </source>
</evidence>
<feature type="transmembrane region" description="Helical" evidence="6">
    <location>
        <begin position="215"/>
        <end position="236"/>
    </location>
</feature>
<dbReference type="InterPro" id="IPR022764">
    <property type="entry name" value="Peptidase_S54_rhomboid_dom"/>
</dbReference>
<dbReference type="GO" id="GO:0042058">
    <property type="term" value="P:regulation of epidermal growth factor receptor signaling pathway"/>
    <property type="evidence" value="ECO:0007669"/>
    <property type="project" value="TreeGrafter"/>
</dbReference>
<dbReference type="Gene3D" id="1.20.1540.10">
    <property type="entry name" value="Rhomboid-like"/>
    <property type="match status" value="1"/>
</dbReference>
<dbReference type="Proteomes" id="UP001212841">
    <property type="component" value="Unassembled WGS sequence"/>
</dbReference>
<keyword evidence="2 6" id="KW-0812">Transmembrane</keyword>
<evidence type="ECO:0000313" key="9">
    <source>
        <dbReference type="Proteomes" id="UP001212841"/>
    </source>
</evidence>
<dbReference type="Pfam" id="PF01694">
    <property type="entry name" value="Rhomboid"/>
    <property type="match status" value="1"/>
</dbReference>
<dbReference type="GO" id="GO:0050708">
    <property type="term" value="P:regulation of protein secretion"/>
    <property type="evidence" value="ECO:0007669"/>
    <property type="project" value="TreeGrafter"/>
</dbReference>
<dbReference type="GO" id="GO:0005789">
    <property type="term" value="C:endoplasmic reticulum membrane"/>
    <property type="evidence" value="ECO:0007669"/>
    <property type="project" value="UniProtKB-SubCell"/>
</dbReference>
<evidence type="ECO:0000256" key="2">
    <source>
        <dbReference type="ARBA" id="ARBA00022692"/>
    </source>
</evidence>
<feature type="transmembrane region" description="Helical" evidence="6">
    <location>
        <begin position="100"/>
        <end position="120"/>
    </location>
</feature>
<evidence type="ECO:0000256" key="3">
    <source>
        <dbReference type="ARBA" id="ARBA00022824"/>
    </source>
</evidence>
<dbReference type="SUPFAM" id="SSF144091">
    <property type="entry name" value="Rhomboid-like"/>
    <property type="match status" value="1"/>
</dbReference>
<gene>
    <name evidence="8" type="ORF">HK097_002963</name>
</gene>
<evidence type="ECO:0000259" key="7">
    <source>
        <dbReference type="Pfam" id="PF01694"/>
    </source>
</evidence>
<dbReference type="PANTHER" id="PTHR45965:SF3">
    <property type="entry name" value="INACTIVE RHOMBOID PROTEIN 1"/>
    <property type="match status" value="1"/>
</dbReference>
<sequence length="268" mass="30233">MGARFVPCMRNMEQYNTSTIFVCPAGIPGSITSTGQPTTTKSDYCSLTDICGFGDSVYPGKTPNQWYRFLMPMLLHAGVVHFTMNMVFQVRQGIQMERDYGWWRMAAIYCASAIGGFIFGANYAPLTPSVGCSGAVYGLMACLLLDLFQNWRLIRRPYLEVFKMLFQIVISLLIGTFPSIDNFAHVGGFYCGLIAGLIFMPTVHFSKWDKWRKRGLMMLAVPGLVLIYVFLVKGFYDAGENTCPWCKYFNCIPGMPWCKAKWGETDEL</sequence>
<evidence type="ECO:0000313" key="8">
    <source>
        <dbReference type="EMBL" id="KAJ3039028.1"/>
    </source>
</evidence>
<dbReference type="InterPro" id="IPR035952">
    <property type="entry name" value="Rhomboid-like_sf"/>
</dbReference>
<comment type="subcellular location">
    <subcellularLocation>
        <location evidence="1">Endoplasmic reticulum membrane</location>
        <topology evidence="1">Multi-pass membrane protein</topology>
    </subcellularLocation>
</comment>
<accession>A0AAD5S3T8</accession>
<keyword evidence="5 6" id="KW-0472">Membrane</keyword>
<reference evidence="8" key="1">
    <citation type="submission" date="2020-05" db="EMBL/GenBank/DDBJ databases">
        <title>Phylogenomic resolution of chytrid fungi.</title>
        <authorList>
            <person name="Stajich J.E."/>
            <person name="Amses K."/>
            <person name="Simmons R."/>
            <person name="Seto K."/>
            <person name="Myers J."/>
            <person name="Bonds A."/>
            <person name="Quandt C.A."/>
            <person name="Barry K."/>
            <person name="Liu P."/>
            <person name="Grigoriev I."/>
            <person name="Longcore J.E."/>
            <person name="James T.Y."/>
        </authorList>
    </citation>
    <scope>NUCLEOTIDE SEQUENCE</scope>
    <source>
        <strain evidence="8">JEL0318</strain>
    </source>
</reference>
<dbReference type="EMBL" id="JADGJD010001675">
    <property type="protein sequence ID" value="KAJ3039028.1"/>
    <property type="molecule type" value="Genomic_DNA"/>
</dbReference>
<feature type="transmembrane region" description="Helical" evidence="6">
    <location>
        <begin position="183"/>
        <end position="203"/>
    </location>
</feature>
<keyword evidence="4 6" id="KW-1133">Transmembrane helix</keyword>
<dbReference type="GO" id="GO:0004252">
    <property type="term" value="F:serine-type endopeptidase activity"/>
    <property type="evidence" value="ECO:0007669"/>
    <property type="project" value="InterPro"/>
</dbReference>
<name>A0AAD5S3T8_9FUNG</name>
<feature type="transmembrane region" description="Helical" evidence="6">
    <location>
        <begin position="126"/>
        <end position="148"/>
    </location>
</feature>
<organism evidence="8 9">
    <name type="scientific">Rhizophlyctis rosea</name>
    <dbReference type="NCBI Taxonomy" id="64517"/>
    <lineage>
        <taxon>Eukaryota</taxon>
        <taxon>Fungi</taxon>
        <taxon>Fungi incertae sedis</taxon>
        <taxon>Chytridiomycota</taxon>
        <taxon>Chytridiomycota incertae sedis</taxon>
        <taxon>Chytridiomycetes</taxon>
        <taxon>Rhizophlyctidales</taxon>
        <taxon>Rhizophlyctidaceae</taxon>
        <taxon>Rhizophlyctis</taxon>
    </lineage>
</organism>
<proteinExistence type="predicted"/>
<comment type="caution">
    <text evidence="8">The sequence shown here is derived from an EMBL/GenBank/DDBJ whole genome shotgun (WGS) entry which is preliminary data.</text>
</comment>
<feature type="domain" description="Peptidase S54 rhomboid" evidence="7">
    <location>
        <begin position="64"/>
        <end position="200"/>
    </location>
</feature>
<dbReference type="InterPro" id="IPR051512">
    <property type="entry name" value="Inactive_Rhomboid"/>
</dbReference>
<feature type="transmembrane region" description="Helical" evidence="6">
    <location>
        <begin position="160"/>
        <end position="177"/>
    </location>
</feature>
<dbReference type="AlphaFoldDB" id="A0AAD5S3T8"/>
<evidence type="ECO:0000256" key="6">
    <source>
        <dbReference type="SAM" id="Phobius"/>
    </source>
</evidence>
<evidence type="ECO:0000256" key="5">
    <source>
        <dbReference type="ARBA" id="ARBA00023136"/>
    </source>
</evidence>
<feature type="transmembrane region" description="Helical" evidence="6">
    <location>
        <begin position="66"/>
        <end position="88"/>
    </location>
</feature>
<evidence type="ECO:0000256" key="4">
    <source>
        <dbReference type="ARBA" id="ARBA00022989"/>
    </source>
</evidence>
<keyword evidence="9" id="KW-1185">Reference proteome</keyword>
<protein>
    <recommendedName>
        <fullName evidence="7">Peptidase S54 rhomboid domain-containing protein</fullName>
    </recommendedName>
</protein>
<dbReference type="PANTHER" id="PTHR45965">
    <property type="entry name" value="INACTIVE RHOMBOID PROTEIN"/>
    <property type="match status" value="1"/>
</dbReference>
<keyword evidence="3" id="KW-0256">Endoplasmic reticulum</keyword>